<sequence>MDALGLTGCTVSLGGAQCHVGSVMVP</sequence>
<dbReference type="Proteomes" id="UP000634136">
    <property type="component" value="Unassembled WGS sequence"/>
</dbReference>
<protein>
    <submittedName>
        <fullName evidence="1">Uncharacterized protein</fullName>
    </submittedName>
</protein>
<reference evidence="1" key="1">
    <citation type="submission" date="2020-09" db="EMBL/GenBank/DDBJ databases">
        <title>Genome-Enabled Discovery of Anthraquinone Biosynthesis in Senna tora.</title>
        <authorList>
            <person name="Kang S.-H."/>
            <person name="Pandey R.P."/>
            <person name="Lee C.-M."/>
            <person name="Sim J.-S."/>
            <person name="Jeong J.-T."/>
            <person name="Choi B.-S."/>
            <person name="Jung M."/>
            <person name="Ginzburg D."/>
            <person name="Zhao K."/>
            <person name="Won S.Y."/>
            <person name="Oh T.-J."/>
            <person name="Yu Y."/>
            <person name="Kim N.-H."/>
            <person name="Lee O.R."/>
            <person name="Lee T.-H."/>
            <person name="Bashyal P."/>
            <person name="Kim T.-S."/>
            <person name="Lee W.-H."/>
            <person name="Kawkins C."/>
            <person name="Kim C.-K."/>
            <person name="Kim J.S."/>
            <person name="Ahn B.O."/>
            <person name="Rhee S.Y."/>
            <person name="Sohng J.K."/>
        </authorList>
    </citation>
    <scope>NUCLEOTIDE SEQUENCE</scope>
    <source>
        <tissue evidence="1">Leaf</tissue>
    </source>
</reference>
<accession>A0A834W248</accession>
<comment type="caution">
    <text evidence="1">The sequence shown here is derived from an EMBL/GenBank/DDBJ whole genome shotgun (WGS) entry which is preliminary data.</text>
</comment>
<organism evidence="1 2">
    <name type="scientific">Senna tora</name>
    <dbReference type="NCBI Taxonomy" id="362788"/>
    <lineage>
        <taxon>Eukaryota</taxon>
        <taxon>Viridiplantae</taxon>
        <taxon>Streptophyta</taxon>
        <taxon>Embryophyta</taxon>
        <taxon>Tracheophyta</taxon>
        <taxon>Spermatophyta</taxon>
        <taxon>Magnoliopsida</taxon>
        <taxon>eudicotyledons</taxon>
        <taxon>Gunneridae</taxon>
        <taxon>Pentapetalae</taxon>
        <taxon>rosids</taxon>
        <taxon>fabids</taxon>
        <taxon>Fabales</taxon>
        <taxon>Fabaceae</taxon>
        <taxon>Caesalpinioideae</taxon>
        <taxon>Cassia clade</taxon>
        <taxon>Senna</taxon>
    </lineage>
</organism>
<proteinExistence type="predicted"/>
<name>A0A834W248_9FABA</name>
<gene>
    <name evidence="1" type="ORF">G2W53_042187</name>
</gene>
<dbReference type="EMBL" id="JAAIUW010000013">
    <property type="protein sequence ID" value="KAF7803076.1"/>
    <property type="molecule type" value="Genomic_DNA"/>
</dbReference>
<dbReference type="AlphaFoldDB" id="A0A834W248"/>
<evidence type="ECO:0000313" key="1">
    <source>
        <dbReference type="EMBL" id="KAF7803076.1"/>
    </source>
</evidence>
<evidence type="ECO:0000313" key="2">
    <source>
        <dbReference type="Proteomes" id="UP000634136"/>
    </source>
</evidence>
<keyword evidence="2" id="KW-1185">Reference proteome</keyword>